<dbReference type="RefSeq" id="WP_198056788.1">
    <property type="nucleotide sequence ID" value="NZ_JAEDAF010000001.1"/>
</dbReference>
<name>A0ABD4KYD1_9GAMM</name>
<evidence type="ECO:0000313" key="1">
    <source>
        <dbReference type="EMBL" id="MBH8578761.1"/>
    </source>
</evidence>
<evidence type="ECO:0000313" key="2">
    <source>
        <dbReference type="Proteomes" id="UP000651738"/>
    </source>
</evidence>
<accession>A0ABD4KYD1</accession>
<comment type="caution">
    <text evidence="1">The sequence shown here is derived from an EMBL/GenBank/DDBJ whole genome shotgun (WGS) entry which is preliminary data.</text>
</comment>
<reference evidence="1 2" key="1">
    <citation type="submission" date="2020-12" db="EMBL/GenBank/DDBJ databases">
        <title>Draft genome sequence of Halomonas pacifica strain CARE-V15.</title>
        <authorList>
            <person name="Vignesh N."/>
            <person name="Thabitha A."/>
            <person name="Saravanan R."/>
            <person name="Manigandan V."/>
        </authorList>
    </citation>
    <scope>NUCLEOTIDE SEQUENCE [LARGE SCALE GENOMIC DNA]</scope>
    <source>
        <strain evidence="1 2">CARE-V15</strain>
    </source>
</reference>
<organism evidence="1 2">
    <name type="scientific">Bisbaumannia pacifica</name>
    <dbReference type="NCBI Taxonomy" id="77098"/>
    <lineage>
        <taxon>Bacteria</taxon>
        <taxon>Pseudomonadati</taxon>
        <taxon>Pseudomonadota</taxon>
        <taxon>Gammaproteobacteria</taxon>
        <taxon>Oceanospirillales</taxon>
        <taxon>Halomonadaceae</taxon>
        <taxon>Bisbaumannia</taxon>
    </lineage>
</organism>
<protein>
    <submittedName>
        <fullName evidence="1">Uncharacterized protein</fullName>
    </submittedName>
</protein>
<gene>
    <name evidence="1" type="ORF">I7V36_01530</name>
</gene>
<sequence>MSAQADLTRMMIAGYHDDRQAFTRLLIETRAKRERCNEAWEAGVARRKSGVPCSCPRCSKED</sequence>
<dbReference type="EMBL" id="JAEDAF010000001">
    <property type="protein sequence ID" value="MBH8578761.1"/>
    <property type="molecule type" value="Genomic_DNA"/>
</dbReference>
<dbReference type="Proteomes" id="UP000651738">
    <property type="component" value="Unassembled WGS sequence"/>
</dbReference>
<dbReference type="AlphaFoldDB" id="A0ABD4KYD1"/>
<proteinExistence type="predicted"/>